<sequence length="149" mass="15885">MALVAIAVAIGAWFRPANEAHPASPPDSKSQFSEEQITEAKKAACSAYDKTTKAVSKAASLNSPDPTMTFVIAVNTRLATQFSSRFISDTLDSNPATPSDIAQNLRELTSAWDEIVLAQLSEIKGDDPTLKPAFDQLDSADQAIAQACK</sequence>
<comment type="caution">
    <text evidence="2">The sequence shown here is derived from an EMBL/GenBank/DDBJ whole genome shotgun (WGS) entry which is preliminary data.</text>
</comment>
<evidence type="ECO:0000313" key="2">
    <source>
        <dbReference type="EMBL" id="MCV7228287.1"/>
    </source>
</evidence>
<keyword evidence="3" id="KW-1185">Reference proteome</keyword>
<evidence type="ECO:0008006" key="4">
    <source>
        <dbReference type="Google" id="ProtNLM"/>
    </source>
</evidence>
<dbReference type="Proteomes" id="UP001526201">
    <property type="component" value="Unassembled WGS sequence"/>
</dbReference>
<accession>A0ABT3CFL8</accession>
<organism evidence="2 3">
    <name type="scientific">Mycolicibacterium komossense</name>
    <dbReference type="NCBI Taxonomy" id="1779"/>
    <lineage>
        <taxon>Bacteria</taxon>
        <taxon>Bacillati</taxon>
        <taxon>Actinomycetota</taxon>
        <taxon>Actinomycetes</taxon>
        <taxon>Mycobacteriales</taxon>
        <taxon>Mycobacteriaceae</taxon>
        <taxon>Mycolicibacterium</taxon>
    </lineage>
</organism>
<gene>
    <name evidence="2" type="ORF">H7J73_19940</name>
</gene>
<feature type="region of interest" description="Disordered" evidence="1">
    <location>
        <begin position="17"/>
        <end position="36"/>
    </location>
</feature>
<evidence type="ECO:0000313" key="3">
    <source>
        <dbReference type="Proteomes" id="UP001526201"/>
    </source>
</evidence>
<protein>
    <recommendedName>
        <fullName evidence="4">Haemophore haem-binding domain-containing protein</fullName>
    </recommendedName>
</protein>
<reference evidence="2 3" key="1">
    <citation type="journal article" date="2022" name="BMC Genomics">
        <title>Comparative genome analysis of mycobacteria focusing on tRNA and non-coding RNA.</title>
        <authorList>
            <person name="Behra P.R.K."/>
            <person name="Pettersson B.M.F."/>
            <person name="Ramesh M."/>
            <person name="Das S."/>
            <person name="Dasgupta S."/>
            <person name="Kirsebom L.A."/>
        </authorList>
    </citation>
    <scope>NUCLEOTIDE SEQUENCE [LARGE SCALE GENOMIC DNA]</scope>
    <source>
        <strain evidence="2 3">DSM 44078</strain>
    </source>
</reference>
<evidence type="ECO:0000256" key="1">
    <source>
        <dbReference type="SAM" id="MobiDB-lite"/>
    </source>
</evidence>
<dbReference type="RefSeq" id="WP_264069401.1">
    <property type="nucleotide sequence ID" value="NZ_JACKTY010000032.1"/>
</dbReference>
<dbReference type="EMBL" id="JACKTY010000032">
    <property type="protein sequence ID" value="MCV7228287.1"/>
    <property type="molecule type" value="Genomic_DNA"/>
</dbReference>
<proteinExistence type="predicted"/>
<name>A0ABT3CFL8_9MYCO</name>